<reference evidence="11 12" key="1">
    <citation type="submission" date="2019-06" db="EMBL/GenBank/DDBJ databases">
        <title>Cerasibacillus sp. nov., isolated from maize field.</title>
        <authorList>
            <person name="Lin S.-Y."/>
            <person name="Tsai C.-F."/>
            <person name="Young C.-C."/>
        </authorList>
    </citation>
    <scope>NUCLEOTIDE SEQUENCE [LARGE SCALE GENOMIC DNA]</scope>
    <source>
        <strain evidence="11 12">CC-CFT480</strain>
    </source>
</reference>
<evidence type="ECO:0000256" key="6">
    <source>
        <dbReference type="ARBA" id="ARBA00034000"/>
    </source>
</evidence>
<evidence type="ECO:0000256" key="5">
    <source>
        <dbReference type="ARBA" id="ARBA00023136"/>
    </source>
</evidence>
<feature type="signal peptide" evidence="7">
    <location>
        <begin position="1"/>
        <end position="21"/>
    </location>
</feature>
<accession>A0A5C8NV57</accession>
<dbReference type="EMBL" id="VDUW01000004">
    <property type="protein sequence ID" value="TXL65022.1"/>
    <property type="molecule type" value="Genomic_DNA"/>
</dbReference>
<dbReference type="GO" id="GO:0008658">
    <property type="term" value="F:penicillin binding"/>
    <property type="evidence" value="ECO:0007669"/>
    <property type="project" value="InterPro"/>
</dbReference>
<feature type="domain" description="Penicillin-binding protein dimerisation" evidence="9">
    <location>
        <begin position="163"/>
        <end position="329"/>
    </location>
</feature>
<sequence>MMKRFVLFLTLVIILFTSACSANSTKAPEEKFNDYIKAWEKQDFKKMYTMISSKAEKQYKAEEFIDRYQKIYKDLQISDPKITFEELEKSTLKKAKKNGEITIPFEVKLKSIAGPISFKYEATLVQEEFEKDKKTKKDWFVQWDPGFIFPDMKDGSKIKMEIIEPTRGEILDRNKMPLAMNGLVYEIGIIPERFDENETQSKERLADLLNISVEFIDEQLQQDWVQSDYFVPIQKIDSENEAIVNEAMTIEGVTKRDAAGRIYPAGKSAAHLTGYISQVTAEDLKKLDKDRYLPEDMVGKSGLEKLFEDKLKGERGAKIYIQKENEEIILAEKPVKHGENITTTIDINIQEKIFESYQGVAGTAAAINPKTGETLALISSPAYDPNNMVLGISQERWDVLQDDPNKPFLNRFSATYAPGSVLKPITAAIGLKNGSLKAEEGLEINGATWSNGKGWGDYKVRRVSVTGAPVDLTDALVRSDNIYFAMQAVRMGKDAYTKGLKQFGIGEEFPYKYPITHSSISSTGKIEDEVLLANTSYGQGEIELSSLHLATAYSPILNDGDMIKPTLLLSEKTGQIWKKNLLSKEDAEVIQEGLRKVVTKGTAKAAKNDQVAISGKTGTAELKLSADQRGDENSWFVAYPTETKDFIIALMMEKTQRLEGGIATKTATEIIQYVKK</sequence>
<comment type="similarity">
    <text evidence="3">Belongs to the transpeptidase family.</text>
</comment>
<comment type="caution">
    <text evidence="11">The sequence shown here is derived from an EMBL/GenBank/DDBJ whole genome shotgun (WGS) entry which is preliminary data.</text>
</comment>
<comment type="pathway">
    <text evidence="2">Cell wall biogenesis; peptidoglycan biosynthesis.</text>
</comment>
<name>A0A5C8NV57_9BACI</name>
<dbReference type="UniPathway" id="UPA00219"/>
<dbReference type="GO" id="GO:0046677">
    <property type="term" value="P:response to antibiotic"/>
    <property type="evidence" value="ECO:0007669"/>
    <property type="project" value="InterPro"/>
</dbReference>
<evidence type="ECO:0000256" key="4">
    <source>
        <dbReference type="ARBA" id="ARBA00012448"/>
    </source>
</evidence>
<evidence type="ECO:0000256" key="2">
    <source>
        <dbReference type="ARBA" id="ARBA00004752"/>
    </source>
</evidence>
<dbReference type="PROSITE" id="PS51257">
    <property type="entry name" value="PROKAR_LIPOPROTEIN"/>
    <property type="match status" value="1"/>
</dbReference>
<keyword evidence="7" id="KW-0732">Signal</keyword>
<keyword evidence="5" id="KW-0472">Membrane</keyword>
<dbReference type="PANTHER" id="PTHR30627:SF25">
    <property type="entry name" value="PENICILLIN-BINDING PROTEIN 3"/>
    <property type="match status" value="1"/>
</dbReference>
<dbReference type="SUPFAM" id="SSF54427">
    <property type="entry name" value="NTF2-like"/>
    <property type="match status" value="1"/>
</dbReference>
<feature type="chain" id="PRO_5039709148" description="serine-type D-Ala-D-Ala carboxypeptidase" evidence="7">
    <location>
        <begin position="22"/>
        <end position="676"/>
    </location>
</feature>
<feature type="domain" description="NTF2-like N-terminal transpeptidase" evidence="10">
    <location>
        <begin position="27"/>
        <end position="155"/>
    </location>
</feature>
<keyword evidence="12" id="KW-1185">Reference proteome</keyword>
<dbReference type="InterPro" id="IPR005311">
    <property type="entry name" value="PBP_dimer"/>
</dbReference>
<dbReference type="Gene3D" id="3.90.1310.10">
    <property type="entry name" value="Penicillin-binding protein 2a (Domain 2)"/>
    <property type="match status" value="1"/>
</dbReference>
<dbReference type="InterPro" id="IPR036138">
    <property type="entry name" value="PBP_dimer_sf"/>
</dbReference>
<dbReference type="InterPro" id="IPR007887">
    <property type="entry name" value="MecA_N"/>
</dbReference>
<dbReference type="Gene3D" id="3.10.450.100">
    <property type="entry name" value="NTF2-like, domain 1"/>
    <property type="match status" value="1"/>
</dbReference>
<dbReference type="GO" id="GO:0009252">
    <property type="term" value="P:peptidoglycan biosynthetic process"/>
    <property type="evidence" value="ECO:0007669"/>
    <property type="project" value="UniProtKB-UniPathway"/>
</dbReference>
<dbReference type="InterPro" id="IPR032710">
    <property type="entry name" value="NTF2-like_dom_sf"/>
</dbReference>
<dbReference type="GO" id="GO:0071972">
    <property type="term" value="F:peptidoglycan L,D-transpeptidase activity"/>
    <property type="evidence" value="ECO:0007669"/>
    <property type="project" value="TreeGrafter"/>
</dbReference>
<dbReference type="Gene3D" id="3.40.710.10">
    <property type="entry name" value="DD-peptidase/beta-lactamase superfamily"/>
    <property type="match status" value="1"/>
</dbReference>
<dbReference type="GO" id="GO:0005886">
    <property type="term" value="C:plasma membrane"/>
    <property type="evidence" value="ECO:0007669"/>
    <property type="project" value="TreeGrafter"/>
</dbReference>
<dbReference type="Pfam" id="PF03717">
    <property type="entry name" value="PBP_dimer"/>
    <property type="match status" value="1"/>
</dbReference>
<dbReference type="EC" id="3.4.16.4" evidence="4"/>
<evidence type="ECO:0000256" key="7">
    <source>
        <dbReference type="SAM" id="SignalP"/>
    </source>
</evidence>
<dbReference type="Pfam" id="PF00905">
    <property type="entry name" value="Transpeptidase"/>
    <property type="match status" value="1"/>
</dbReference>
<proteinExistence type="inferred from homology"/>
<evidence type="ECO:0000256" key="3">
    <source>
        <dbReference type="ARBA" id="ARBA00007171"/>
    </source>
</evidence>
<dbReference type="SUPFAM" id="SSF56601">
    <property type="entry name" value="beta-lactamase/transpeptidase-like"/>
    <property type="match status" value="1"/>
</dbReference>
<comment type="subcellular location">
    <subcellularLocation>
        <location evidence="1">Membrane</location>
    </subcellularLocation>
</comment>
<evidence type="ECO:0000259" key="10">
    <source>
        <dbReference type="Pfam" id="PF05223"/>
    </source>
</evidence>
<evidence type="ECO:0000259" key="9">
    <source>
        <dbReference type="Pfam" id="PF03717"/>
    </source>
</evidence>
<protein>
    <recommendedName>
        <fullName evidence="4">serine-type D-Ala-D-Ala carboxypeptidase</fullName>
        <ecNumber evidence="4">3.4.16.4</ecNumber>
    </recommendedName>
</protein>
<dbReference type="GO" id="GO:0009002">
    <property type="term" value="F:serine-type D-Ala-D-Ala carboxypeptidase activity"/>
    <property type="evidence" value="ECO:0007669"/>
    <property type="project" value="UniProtKB-EC"/>
</dbReference>
<feature type="domain" description="Penicillin-binding protein transpeptidase" evidence="8">
    <location>
        <begin position="362"/>
        <end position="671"/>
    </location>
</feature>
<dbReference type="Proteomes" id="UP000321574">
    <property type="component" value="Unassembled WGS sequence"/>
</dbReference>
<dbReference type="Pfam" id="PF05223">
    <property type="entry name" value="MecA_N"/>
    <property type="match status" value="1"/>
</dbReference>
<dbReference type="Gene3D" id="3.30.1390.30">
    <property type="entry name" value="Penicillin-binding protein 2a, domain 3"/>
    <property type="match status" value="1"/>
</dbReference>
<dbReference type="PANTHER" id="PTHR30627">
    <property type="entry name" value="PEPTIDOGLYCAN D,D-TRANSPEPTIDASE"/>
    <property type="match status" value="1"/>
</dbReference>
<evidence type="ECO:0000313" key="12">
    <source>
        <dbReference type="Proteomes" id="UP000321574"/>
    </source>
</evidence>
<dbReference type="OrthoDB" id="9766847at2"/>
<dbReference type="InterPro" id="IPR012338">
    <property type="entry name" value="Beta-lactam/transpept-like"/>
</dbReference>
<dbReference type="InterPro" id="IPR001460">
    <property type="entry name" value="PCN-bd_Tpept"/>
</dbReference>
<gene>
    <name evidence="11" type="ORF">FHP05_07735</name>
</gene>
<organism evidence="11 12">
    <name type="scientific">Cerasibacillus terrae</name>
    <dbReference type="NCBI Taxonomy" id="2498845"/>
    <lineage>
        <taxon>Bacteria</taxon>
        <taxon>Bacillati</taxon>
        <taxon>Bacillota</taxon>
        <taxon>Bacilli</taxon>
        <taxon>Bacillales</taxon>
        <taxon>Bacillaceae</taxon>
        <taxon>Cerasibacillus</taxon>
    </lineage>
</organism>
<evidence type="ECO:0000259" key="8">
    <source>
        <dbReference type="Pfam" id="PF00905"/>
    </source>
</evidence>
<dbReference type="InterPro" id="IPR050515">
    <property type="entry name" value="Beta-lactam/transpept"/>
</dbReference>
<dbReference type="GO" id="GO:0071555">
    <property type="term" value="P:cell wall organization"/>
    <property type="evidence" value="ECO:0007669"/>
    <property type="project" value="TreeGrafter"/>
</dbReference>
<evidence type="ECO:0000313" key="11">
    <source>
        <dbReference type="EMBL" id="TXL65022.1"/>
    </source>
</evidence>
<dbReference type="SUPFAM" id="SSF56519">
    <property type="entry name" value="Penicillin binding protein dimerisation domain"/>
    <property type="match status" value="1"/>
</dbReference>
<evidence type="ECO:0000256" key="1">
    <source>
        <dbReference type="ARBA" id="ARBA00004370"/>
    </source>
</evidence>
<comment type="catalytic activity">
    <reaction evidence="6">
        <text>Preferential cleavage: (Ac)2-L-Lys-D-Ala-|-D-Ala. Also transpeptidation of peptidyl-alanyl moieties that are N-acyl substituents of D-alanine.</text>
        <dbReference type="EC" id="3.4.16.4"/>
    </reaction>
</comment>
<dbReference type="AlphaFoldDB" id="A0A5C8NV57"/>